<feature type="signal peptide" evidence="7">
    <location>
        <begin position="1"/>
        <end position="28"/>
    </location>
</feature>
<accession>A0A0H5RB07</accession>
<dbReference type="GO" id="GO:0005783">
    <property type="term" value="C:endoplasmic reticulum"/>
    <property type="evidence" value="ECO:0007669"/>
    <property type="project" value="TreeGrafter"/>
</dbReference>
<dbReference type="PANTHER" id="PTHR46426:SF1">
    <property type="entry name" value="PROTEIN DISULFIDE-ISOMERASE TMX3"/>
    <property type="match status" value="1"/>
</dbReference>
<dbReference type="Pfam" id="PF00085">
    <property type="entry name" value="Thioredoxin"/>
    <property type="match status" value="1"/>
</dbReference>
<keyword evidence="4 6" id="KW-0472">Membrane</keyword>
<evidence type="ECO:0000313" key="9">
    <source>
        <dbReference type="EMBL" id="CRZ10797.1"/>
    </source>
</evidence>
<dbReference type="Gene3D" id="3.40.30.10">
    <property type="entry name" value="Glutaredoxin"/>
    <property type="match status" value="1"/>
</dbReference>
<evidence type="ECO:0000259" key="8">
    <source>
        <dbReference type="PROSITE" id="PS51352"/>
    </source>
</evidence>
<evidence type="ECO:0000256" key="2">
    <source>
        <dbReference type="ARBA" id="ARBA00022692"/>
    </source>
</evidence>
<feature type="domain" description="Thioredoxin" evidence="8">
    <location>
        <begin position="9"/>
        <end position="137"/>
    </location>
</feature>
<feature type="region of interest" description="Disordered" evidence="5">
    <location>
        <begin position="140"/>
        <end position="159"/>
    </location>
</feature>
<evidence type="ECO:0000256" key="5">
    <source>
        <dbReference type="SAM" id="MobiDB-lite"/>
    </source>
</evidence>
<dbReference type="GO" id="GO:0016020">
    <property type="term" value="C:membrane"/>
    <property type="evidence" value="ECO:0007669"/>
    <property type="project" value="UniProtKB-SubCell"/>
</dbReference>
<dbReference type="InterPro" id="IPR013766">
    <property type="entry name" value="Thioredoxin_domain"/>
</dbReference>
<dbReference type="PROSITE" id="PS51352">
    <property type="entry name" value="THIOREDOXIN_2"/>
    <property type="match status" value="1"/>
</dbReference>
<dbReference type="CDD" id="cd02961">
    <property type="entry name" value="PDI_a_family"/>
    <property type="match status" value="1"/>
</dbReference>
<proteinExistence type="predicted"/>
<feature type="compositionally biased region" description="Basic and acidic residues" evidence="5">
    <location>
        <begin position="150"/>
        <end position="159"/>
    </location>
</feature>
<dbReference type="SUPFAM" id="SSF52833">
    <property type="entry name" value="Thioredoxin-like"/>
    <property type="match status" value="1"/>
</dbReference>
<dbReference type="AlphaFoldDB" id="A0A0H5RB07"/>
<feature type="chain" id="PRO_5005223977" description="Thioredoxin domain-containing protein" evidence="7">
    <location>
        <begin position="29"/>
        <end position="210"/>
    </location>
</feature>
<dbReference type="PANTHER" id="PTHR46426">
    <property type="entry name" value="PROTEIN DISULFIDE-ISOMERASE TMX3"/>
    <property type="match status" value="1"/>
</dbReference>
<keyword evidence="7" id="KW-0732">Signal</keyword>
<keyword evidence="3 6" id="KW-1133">Transmembrane helix</keyword>
<evidence type="ECO:0000256" key="3">
    <source>
        <dbReference type="ARBA" id="ARBA00022989"/>
    </source>
</evidence>
<evidence type="ECO:0000256" key="4">
    <source>
        <dbReference type="ARBA" id="ARBA00023136"/>
    </source>
</evidence>
<sequence length="210" mass="23372">TLPLYPMARPVGVLLVSLILIAAAGSEGIHLLNDANFYEKVKEGEWLVVFTSFWCGMCKELAPIIEGVSKDPDFLSSGIKLAKVDINTEPTIAREEKINVVPHIYFYCQSSKIRIRLEGSALPTKVEIVEFAMRHKARWGQSGVGPDESELAKAEPEPRRKISVNEPGFYGKLVEIIQQQAKQRPIVFGAIVYCLGLAHGLFFAVVYKVR</sequence>
<feature type="non-terminal residue" evidence="9">
    <location>
        <position position="1"/>
    </location>
</feature>
<dbReference type="InterPro" id="IPR052250">
    <property type="entry name" value="PDI_TMX3"/>
</dbReference>
<feature type="transmembrane region" description="Helical" evidence="6">
    <location>
        <begin position="186"/>
        <end position="207"/>
    </location>
</feature>
<dbReference type="EMBL" id="HACM01010355">
    <property type="protein sequence ID" value="CRZ10797.1"/>
    <property type="molecule type" value="Transcribed_RNA"/>
</dbReference>
<name>A0A0H5RB07_9EUKA</name>
<evidence type="ECO:0000256" key="7">
    <source>
        <dbReference type="SAM" id="SignalP"/>
    </source>
</evidence>
<comment type="subcellular location">
    <subcellularLocation>
        <location evidence="1">Membrane</location>
        <topology evidence="1">Single-pass membrane protein</topology>
    </subcellularLocation>
</comment>
<dbReference type="InterPro" id="IPR036249">
    <property type="entry name" value="Thioredoxin-like_sf"/>
</dbReference>
<keyword evidence="2 6" id="KW-0812">Transmembrane</keyword>
<evidence type="ECO:0000256" key="6">
    <source>
        <dbReference type="SAM" id="Phobius"/>
    </source>
</evidence>
<protein>
    <recommendedName>
        <fullName evidence="8">Thioredoxin domain-containing protein</fullName>
    </recommendedName>
</protein>
<reference evidence="9" key="1">
    <citation type="submission" date="2015-04" db="EMBL/GenBank/DDBJ databases">
        <title>The genome sequence of the plant pathogenic Rhizarian Plasmodiophora brassicae reveals insights in its biotrophic life cycle and the origin of chitin synthesis.</title>
        <authorList>
            <person name="Schwelm A."/>
            <person name="Fogelqvist J."/>
            <person name="Knaust A."/>
            <person name="Julke S."/>
            <person name="Lilja T."/>
            <person name="Dhandapani V."/>
            <person name="Bonilla-Rosso G."/>
            <person name="Karlsson M."/>
            <person name="Shevchenko A."/>
            <person name="Choi S.R."/>
            <person name="Kim H.G."/>
            <person name="Park J.Y."/>
            <person name="Lim Y.P."/>
            <person name="Ludwig-Muller J."/>
            <person name="Dixelius C."/>
        </authorList>
    </citation>
    <scope>NUCLEOTIDE SEQUENCE</scope>
    <source>
        <tissue evidence="9">Potato root galls</tissue>
    </source>
</reference>
<organism evidence="9">
    <name type="scientific">Spongospora subterranea</name>
    <dbReference type="NCBI Taxonomy" id="70186"/>
    <lineage>
        <taxon>Eukaryota</taxon>
        <taxon>Sar</taxon>
        <taxon>Rhizaria</taxon>
        <taxon>Endomyxa</taxon>
        <taxon>Phytomyxea</taxon>
        <taxon>Plasmodiophorida</taxon>
        <taxon>Plasmodiophoridae</taxon>
        <taxon>Spongospora</taxon>
    </lineage>
</organism>
<evidence type="ECO:0000256" key="1">
    <source>
        <dbReference type="ARBA" id="ARBA00004167"/>
    </source>
</evidence>